<proteinExistence type="predicted"/>
<reference evidence="2" key="1">
    <citation type="submission" date="2021-05" db="EMBL/GenBank/DDBJ databases">
        <title>A free-living protist that lacks canonical eukaryotic 1 DNA replication and segregation systems.</title>
        <authorList>
            <person name="Salas-Leiva D.E."/>
            <person name="Tromer E.C."/>
            <person name="Curtis B.A."/>
            <person name="Jerlstrom-Hultqvist J."/>
            <person name="Kolisko M."/>
            <person name="Yi Z."/>
            <person name="Salas-Leiva J.S."/>
            <person name="Gallot-Lavallee L."/>
            <person name="Kops G.J.P.L."/>
            <person name="Archibald J.M."/>
            <person name="Simpson A.G.B."/>
            <person name="Roger A.J."/>
        </authorList>
    </citation>
    <scope>NUCLEOTIDE SEQUENCE</scope>
    <source>
        <strain evidence="2">BICM</strain>
    </source>
</reference>
<organism evidence="2 3">
    <name type="scientific">Carpediemonas membranifera</name>
    <dbReference type="NCBI Taxonomy" id="201153"/>
    <lineage>
        <taxon>Eukaryota</taxon>
        <taxon>Metamonada</taxon>
        <taxon>Carpediemonas-like organisms</taxon>
        <taxon>Carpediemonas</taxon>
    </lineage>
</organism>
<evidence type="ECO:0000313" key="2">
    <source>
        <dbReference type="EMBL" id="KAG9395718.1"/>
    </source>
</evidence>
<dbReference type="EMBL" id="JAHDYR010000008">
    <property type="protein sequence ID" value="KAG9395718.1"/>
    <property type="molecule type" value="Genomic_DNA"/>
</dbReference>
<evidence type="ECO:0000256" key="1">
    <source>
        <dbReference type="SAM" id="MobiDB-lite"/>
    </source>
</evidence>
<dbReference type="Proteomes" id="UP000717585">
    <property type="component" value="Unassembled WGS sequence"/>
</dbReference>
<dbReference type="InterPro" id="IPR036063">
    <property type="entry name" value="Smr_dom_sf"/>
</dbReference>
<dbReference type="SUPFAM" id="SSF160443">
    <property type="entry name" value="SMR domain-like"/>
    <property type="match status" value="1"/>
</dbReference>
<feature type="region of interest" description="Disordered" evidence="1">
    <location>
        <begin position="418"/>
        <end position="442"/>
    </location>
</feature>
<accession>A0A8J6B4U8</accession>
<gene>
    <name evidence="2" type="ORF">J8273_2625</name>
</gene>
<evidence type="ECO:0000313" key="3">
    <source>
        <dbReference type="Proteomes" id="UP000717585"/>
    </source>
</evidence>
<protein>
    <submittedName>
        <fullName evidence="2">Smr domain</fullName>
    </submittedName>
</protein>
<name>A0A8J6B4U8_9EUKA</name>
<sequence length="467" mass="51817">MPTRDVDGKPASIEMKISVLSFEHDSDGNDNEFDIDTTSFEEFQAVLTSIYDSEAAGIYGLAEMLFSYNMAALVPIRSQKELDSMNLSDGSELFVILRESIPPQSLERLTRKAQSIVPIHVPDIYAALLRGFTPVSDSFVRICAAIHSQYRVKPSQLFGLFTNDPPTTYGEANELMTLFGYQERDSEIAFVPEVEQESHLLPLLPKTQAKVDPIAELIEPFVGDTLDQITDMVASIKAAGAKDLLDTLGEIYNLSKETIRHIKADFTERITQPAVGGSRGSVSVSALKTAPAGPSHIIDLHGYDRLTAKSITEQLIRVHSGPQRQFGAVVITGKGLHTHHSMNQGQPVIQPAVKHALENNEVPHRWCEGYYLLWPERPLKEFVRTERITAEAQACNLIEQEPDDEEKAIMATLQSIRESTPSSGSALLPRVVTPKPKTKTKTKWDMLIPSEAEQVTQRRAASCPRDR</sequence>
<dbReference type="Gene3D" id="3.30.1370.110">
    <property type="match status" value="1"/>
</dbReference>
<dbReference type="AlphaFoldDB" id="A0A8J6B4U8"/>
<keyword evidence="3" id="KW-1185">Reference proteome</keyword>
<comment type="caution">
    <text evidence="2">The sequence shown here is derived from an EMBL/GenBank/DDBJ whole genome shotgun (WGS) entry which is preliminary data.</text>
</comment>